<evidence type="ECO:0000313" key="4">
    <source>
        <dbReference type="Proteomes" id="UP000630718"/>
    </source>
</evidence>
<gene>
    <name evidence="3" type="ORF">GCM10018772_21370</name>
</gene>
<proteinExistence type="predicted"/>
<accession>A0A919DY22</accession>
<comment type="caution">
    <text evidence="3">The sequence shown here is derived from an EMBL/GenBank/DDBJ whole genome shotgun (WGS) entry which is preliminary data.</text>
</comment>
<dbReference type="PANTHER" id="PTHR43169">
    <property type="entry name" value="EXSB FAMILY PROTEIN"/>
    <property type="match status" value="1"/>
</dbReference>
<evidence type="ECO:0000259" key="2">
    <source>
        <dbReference type="Pfam" id="PF00733"/>
    </source>
</evidence>
<dbReference type="NCBIfam" id="TIGR00268">
    <property type="entry name" value="ATP-dependent sacrificial sulfur transferase LarE"/>
    <property type="match status" value="1"/>
</dbReference>
<name>A0A919DY22_9ACTN</name>
<dbReference type="GO" id="GO:0006529">
    <property type="term" value="P:asparagine biosynthetic process"/>
    <property type="evidence" value="ECO:0007669"/>
    <property type="project" value="InterPro"/>
</dbReference>
<dbReference type="GO" id="GO:0004066">
    <property type="term" value="F:asparagine synthase (glutamine-hydrolyzing) activity"/>
    <property type="evidence" value="ECO:0007669"/>
    <property type="project" value="InterPro"/>
</dbReference>
<dbReference type="GO" id="GO:0016783">
    <property type="term" value="F:sulfurtransferase activity"/>
    <property type="evidence" value="ECO:0007669"/>
    <property type="project" value="InterPro"/>
</dbReference>
<dbReference type="PANTHER" id="PTHR43169:SF2">
    <property type="entry name" value="NAD_GMP SYNTHASE DOMAIN-CONTAINING PROTEIN"/>
    <property type="match status" value="1"/>
</dbReference>
<evidence type="ECO:0000256" key="1">
    <source>
        <dbReference type="PIRSR" id="PIRSR006661-1"/>
    </source>
</evidence>
<dbReference type="PIRSF" id="PIRSF006661">
    <property type="entry name" value="PP-lp_UCP006661"/>
    <property type="match status" value="1"/>
</dbReference>
<dbReference type="Proteomes" id="UP000630718">
    <property type="component" value="Unassembled WGS sequence"/>
</dbReference>
<dbReference type="SUPFAM" id="SSF52402">
    <property type="entry name" value="Adenine nucleotide alpha hydrolases-like"/>
    <property type="match status" value="1"/>
</dbReference>
<feature type="domain" description="Asparagine synthetase" evidence="2">
    <location>
        <begin position="23"/>
        <end position="94"/>
    </location>
</feature>
<dbReference type="Gene3D" id="3.40.50.620">
    <property type="entry name" value="HUPs"/>
    <property type="match status" value="1"/>
</dbReference>
<evidence type="ECO:0000313" key="3">
    <source>
        <dbReference type="EMBL" id="GHE96935.1"/>
    </source>
</evidence>
<dbReference type="EMBL" id="BNBI01000004">
    <property type="protein sequence ID" value="GHE96935.1"/>
    <property type="molecule type" value="Genomic_DNA"/>
</dbReference>
<feature type="active site" description="Nucleophile and sulfur donor" evidence="1">
    <location>
        <position position="187"/>
    </location>
</feature>
<sequence>MTYSGGDMDEALRIHGALERLRGRLAREERLIVGLSGGVDSCLLAAVAGEVLGERAVAVTAVSPSLPAAEREFARSFARARGLRHIEVCTDEQDRPEYRANGGDRCYHCKSALFDALAPLAELSGAAVALGTNLDDLGDHRPGLRAAAERGSVAPLVDAGLDKATVRAVARLLELDLGVADKPAAACLASRVAYGDPVTPEVLARVERAEASVKALGFADCRVRAHAEGTVARLELPARDIDRAVTVRAELDAAVRRAGFVFCALDLAGFSSGRMNVLLGMPAVRGARA</sequence>
<organism evidence="3 4">
    <name type="scientific">Streptomyces fumanus</name>
    <dbReference type="NCBI Taxonomy" id="67302"/>
    <lineage>
        <taxon>Bacteria</taxon>
        <taxon>Bacillati</taxon>
        <taxon>Actinomycetota</taxon>
        <taxon>Actinomycetes</taxon>
        <taxon>Kitasatosporales</taxon>
        <taxon>Streptomycetaceae</taxon>
        <taxon>Streptomyces</taxon>
    </lineage>
</organism>
<dbReference type="InterPro" id="IPR014729">
    <property type="entry name" value="Rossmann-like_a/b/a_fold"/>
</dbReference>
<dbReference type="AlphaFoldDB" id="A0A919DY22"/>
<protein>
    <submittedName>
        <fullName evidence="3">ATP-utilizing protein</fullName>
    </submittedName>
</protein>
<keyword evidence="4" id="KW-1185">Reference proteome</keyword>
<dbReference type="InterPro" id="IPR005232">
    <property type="entry name" value="LarE"/>
</dbReference>
<dbReference type="InterPro" id="IPR001962">
    <property type="entry name" value="Asn_synthase"/>
</dbReference>
<dbReference type="Pfam" id="PF00733">
    <property type="entry name" value="Asn_synthase"/>
    <property type="match status" value="1"/>
</dbReference>
<reference evidence="3" key="1">
    <citation type="journal article" date="2014" name="Int. J. Syst. Evol. Microbiol.">
        <title>Complete genome sequence of Corynebacterium casei LMG S-19264T (=DSM 44701T), isolated from a smear-ripened cheese.</title>
        <authorList>
            <consortium name="US DOE Joint Genome Institute (JGI-PGF)"/>
            <person name="Walter F."/>
            <person name="Albersmeier A."/>
            <person name="Kalinowski J."/>
            <person name="Ruckert C."/>
        </authorList>
    </citation>
    <scope>NUCLEOTIDE SEQUENCE</scope>
    <source>
        <strain evidence="3">JCM 4477</strain>
    </source>
</reference>
<dbReference type="InterPro" id="IPR052188">
    <property type="entry name" value="Ni-pincer_cofactor_biosynth"/>
</dbReference>
<reference evidence="3" key="2">
    <citation type="submission" date="2020-09" db="EMBL/GenBank/DDBJ databases">
        <authorList>
            <person name="Sun Q."/>
            <person name="Ohkuma M."/>
        </authorList>
    </citation>
    <scope>NUCLEOTIDE SEQUENCE</scope>
    <source>
        <strain evidence="3">JCM 4477</strain>
    </source>
</reference>
<dbReference type="CDD" id="cd01990">
    <property type="entry name" value="LarE-like"/>
    <property type="match status" value="1"/>
</dbReference>